<dbReference type="PANTHER" id="PTHR45947">
    <property type="entry name" value="SULFOQUINOVOSYL TRANSFERASE SQD2"/>
    <property type="match status" value="1"/>
</dbReference>
<evidence type="ECO:0000256" key="2">
    <source>
        <dbReference type="ARBA" id="ARBA00022679"/>
    </source>
</evidence>
<accession>A0ABX8L0D9</accession>
<feature type="domain" description="Glycosyl transferase family 1" evidence="3">
    <location>
        <begin position="194"/>
        <end position="355"/>
    </location>
</feature>
<dbReference type="InterPro" id="IPR001296">
    <property type="entry name" value="Glyco_trans_1"/>
</dbReference>
<dbReference type="EMBL" id="CP077302">
    <property type="protein sequence ID" value="QXB19590.1"/>
    <property type="molecule type" value="Genomic_DNA"/>
</dbReference>
<dbReference type="InterPro" id="IPR050194">
    <property type="entry name" value="Glycosyltransferase_grp1"/>
</dbReference>
<evidence type="ECO:0000313" key="6">
    <source>
        <dbReference type="Proteomes" id="UP000683520"/>
    </source>
</evidence>
<protein>
    <submittedName>
        <fullName evidence="5">Glycosyltransferase family 4 protein</fullName>
    </submittedName>
</protein>
<dbReference type="CDD" id="cd03801">
    <property type="entry name" value="GT4_PimA-like"/>
    <property type="match status" value="1"/>
</dbReference>
<organism evidence="5 6">
    <name type="scientific">Corynebacterium coyleae</name>
    <dbReference type="NCBI Taxonomy" id="53374"/>
    <lineage>
        <taxon>Bacteria</taxon>
        <taxon>Bacillati</taxon>
        <taxon>Actinomycetota</taxon>
        <taxon>Actinomycetes</taxon>
        <taxon>Mycobacteriales</taxon>
        <taxon>Corynebacteriaceae</taxon>
        <taxon>Corynebacterium</taxon>
    </lineage>
</organism>
<dbReference type="PANTHER" id="PTHR45947:SF3">
    <property type="entry name" value="SULFOQUINOVOSYL TRANSFERASE SQD2"/>
    <property type="match status" value="1"/>
</dbReference>
<dbReference type="Gene3D" id="3.40.50.2000">
    <property type="entry name" value="Glycogen Phosphorylase B"/>
    <property type="match status" value="2"/>
</dbReference>
<keyword evidence="6" id="KW-1185">Reference proteome</keyword>
<reference evidence="5 6" key="1">
    <citation type="submission" date="2021-06" db="EMBL/GenBank/DDBJ databases">
        <title>FDA dAtabase for Regulatory Grade micrObial Sequences (FDA-ARGOS): Supporting development and validation of Infectious Disease Dx tests.</title>
        <authorList>
            <person name="Sproer C."/>
            <person name="Gronow S."/>
            <person name="Severitt S."/>
            <person name="Schroder I."/>
            <person name="Tallon L."/>
            <person name="Sadzewicz L."/>
            <person name="Zhao X."/>
            <person name="Boylan J."/>
            <person name="Ott S."/>
            <person name="Bowen H."/>
            <person name="Vavikolanu K."/>
            <person name="Mehta A."/>
            <person name="Aluvathingal J."/>
            <person name="Nadendla S."/>
            <person name="Lowell S."/>
            <person name="Myers T."/>
            <person name="Yan Y."/>
        </authorList>
    </citation>
    <scope>NUCLEOTIDE SEQUENCE [LARGE SCALE GENOMIC DNA]</scope>
    <source>
        <strain evidence="5 6">FDAARGOS 1425</strain>
    </source>
</reference>
<keyword evidence="1" id="KW-0328">Glycosyltransferase</keyword>
<evidence type="ECO:0000256" key="1">
    <source>
        <dbReference type="ARBA" id="ARBA00022676"/>
    </source>
</evidence>
<sequence>MMTTLLVTNDFPPTVGGIQSYLRDYVDELVKREGPESIVVLASVQEADAAREWDAEQSFAVIRWPRNIMLPTPGLAREMARIIRTHSIDTVWFGAAAPLAILGAQAKRAGAKRVVATTHGHEVGWAMIPGARQVLRRIGRSADVVTYISRFTIERLQAVFGDDVDYVALPSGVDTDFFAPASAHKRDETRRWLGVGDAPLVVCSSRLVPRKGQDVLIRALPEIRRYAPNARLVIVGEGPYEQRLRKLAASSPGVEFTGRVSRERLRDIVAAADVFAMPARTRWGGLDVEGLGIVYLEAQACGVAVVAGDSGGAPETVVPESGVVVNGRDVNEVARSIGQLLCDDHRTAMGTAGRKHVQREFSWGTLGERLRDVLAG</sequence>
<gene>
    <name evidence="5" type="ORF">I6L55_00935</name>
</gene>
<dbReference type="SUPFAM" id="SSF53756">
    <property type="entry name" value="UDP-Glycosyltransferase/glycogen phosphorylase"/>
    <property type="match status" value="1"/>
</dbReference>
<evidence type="ECO:0000259" key="4">
    <source>
        <dbReference type="Pfam" id="PF13439"/>
    </source>
</evidence>
<dbReference type="Pfam" id="PF13439">
    <property type="entry name" value="Glyco_transf_4"/>
    <property type="match status" value="1"/>
</dbReference>
<dbReference type="InterPro" id="IPR028098">
    <property type="entry name" value="Glyco_trans_4-like_N"/>
</dbReference>
<evidence type="ECO:0000259" key="3">
    <source>
        <dbReference type="Pfam" id="PF00534"/>
    </source>
</evidence>
<name>A0ABX8L0D9_9CORY</name>
<feature type="domain" description="Glycosyltransferase subfamily 4-like N-terminal" evidence="4">
    <location>
        <begin position="15"/>
        <end position="176"/>
    </location>
</feature>
<evidence type="ECO:0000313" key="5">
    <source>
        <dbReference type="EMBL" id="QXB19590.1"/>
    </source>
</evidence>
<dbReference type="Proteomes" id="UP000683520">
    <property type="component" value="Chromosome"/>
</dbReference>
<dbReference type="Pfam" id="PF00534">
    <property type="entry name" value="Glycos_transf_1"/>
    <property type="match status" value="1"/>
</dbReference>
<proteinExistence type="predicted"/>
<keyword evidence="2" id="KW-0808">Transferase</keyword>